<protein>
    <submittedName>
        <fullName evidence="1">Uncharacterized protein</fullName>
    </submittedName>
</protein>
<dbReference type="Proteomes" id="UP001234989">
    <property type="component" value="Chromosome 3"/>
</dbReference>
<dbReference type="EMBL" id="CP133614">
    <property type="protein sequence ID" value="WMV20123.1"/>
    <property type="molecule type" value="Genomic_DNA"/>
</dbReference>
<dbReference type="AlphaFoldDB" id="A0AAF0TM22"/>
<name>A0AAF0TM22_SOLVR</name>
<proteinExistence type="predicted"/>
<feature type="non-terminal residue" evidence="1">
    <location>
        <position position="1"/>
    </location>
</feature>
<organism evidence="1 2">
    <name type="scientific">Solanum verrucosum</name>
    <dbReference type="NCBI Taxonomy" id="315347"/>
    <lineage>
        <taxon>Eukaryota</taxon>
        <taxon>Viridiplantae</taxon>
        <taxon>Streptophyta</taxon>
        <taxon>Embryophyta</taxon>
        <taxon>Tracheophyta</taxon>
        <taxon>Spermatophyta</taxon>
        <taxon>Magnoliopsida</taxon>
        <taxon>eudicotyledons</taxon>
        <taxon>Gunneridae</taxon>
        <taxon>Pentapetalae</taxon>
        <taxon>asterids</taxon>
        <taxon>lamiids</taxon>
        <taxon>Solanales</taxon>
        <taxon>Solanaceae</taxon>
        <taxon>Solanoideae</taxon>
        <taxon>Solaneae</taxon>
        <taxon>Solanum</taxon>
    </lineage>
</organism>
<keyword evidence="2" id="KW-1185">Reference proteome</keyword>
<evidence type="ECO:0000313" key="2">
    <source>
        <dbReference type="Proteomes" id="UP001234989"/>
    </source>
</evidence>
<gene>
    <name evidence="1" type="ORF">MTR67_013508</name>
</gene>
<accession>A0AAF0TM22</accession>
<reference evidence="1" key="1">
    <citation type="submission" date="2023-08" db="EMBL/GenBank/DDBJ databases">
        <title>A de novo genome assembly of Solanum verrucosum Schlechtendal, a Mexican diploid species geographically isolated from the other diploid A-genome species in potato relatives.</title>
        <authorList>
            <person name="Hosaka K."/>
        </authorList>
    </citation>
    <scope>NUCLEOTIDE SEQUENCE</scope>
    <source>
        <tissue evidence="1">Young leaves</tissue>
    </source>
</reference>
<sequence length="84" mass="9327">VTLLPHLTHSLDRTKNLLHSTTVTSFADQMAEGGNASRYVKLTKDQAPREDIKPGELNQPIDVPQVLFFLSSVCILSKSCCRLM</sequence>
<evidence type="ECO:0000313" key="1">
    <source>
        <dbReference type="EMBL" id="WMV20123.1"/>
    </source>
</evidence>